<reference evidence="1" key="1">
    <citation type="submission" date="2023-07" db="EMBL/GenBank/DDBJ databases">
        <title>Black Yeasts Isolated from many extreme environments.</title>
        <authorList>
            <person name="Coleine C."/>
            <person name="Stajich J.E."/>
            <person name="Selbmann L."/>
        </authorList>
    </citation>
    <scope>NUCLEOTIDE SEQUENCE</scope>
    <source>
        <strain evidence="1">CCFEE 5714</strain>
    </source>
</reference>
<sequence length="384" mass="41101">MAGEDSKSAIPAWQRGGNMKHQSNRETTTAAKQDEAPESPAASSTGPELPGEVEIPTPAEPAAMAAAEEMSSGDANSSSQLENMKTFLADPAVKEAPREKVRAFFKSKGIPQEQIEQALASEDTLAPRAQQTPSSAPPIITYPEFLVDAHKPPPLITPTRILNTAYIASGLAALIYGASKYLVTPMSDSLAEARHDFAMHSQSKIDEMNEKLSGLVSKVPEAKKGRSIAGHSEVEEDTAESITSDPTELYHRDMGTQTSPPPSRSTSISGLPDTANNKKEAASSHENSVLTILNSHLTDFLTNSEKLETPNKDRQDAMNKLRHYLDTIMYASPHISAWSNGDDSGKGKGDGKDAVEELKMEIRGVKGVLLSAKRFPGVAGRVGA</sequence>
<proteinExistence type="predicted"/>
<organism evidence="1 2">
    <name type="scientific">Vermiconidia calcicola</name>
    <dbReference type="NCBI Taxonomy" id="1690605"/>
    <lineage>
        <taxon>Eukaryota</taxon>
        <taxon>Fungi</taxon>
        <taxon>Dikarya</taxon>
        <taxon>Ascomycota</taxon>
        <taxon>Pezizomycotina</taxon>
        <taxon>Dothideomycetes</taxon>
        <taxon>Dothideomycetidae</taxon>
        <taxon>Mycosphaerellales</taxon>
        <taxon>Extremaceae</taxon>
        <taxon>Vermiconidia</taxon>
    </lineage>
</organism>
<evidence type="ECO:0000313" key="2">
    <source>
        <dbReference type="Proteomes" id="UP001281147"/>
    </source>
</evidence>
<gene>
    <name evidence="1" type="ORF">LTR37_010364</name>
</gene>
<evidence type="ECO:0000313" key="1">
    <source>
        <dbReference type="EMBL" id="KAK3710298.1"/>
    </source>
</evidence>
<dbReference type="EMBL" id="JAUTXU010000085">
    <property type="protein sequence ID" value="KAK3710298.1"/>
    <property type="molecule type" value="Genomic_DNA"/>
</dbReference>
<comment type="caution">
    <text evidence="1">The sequence shown here is derived from an EMBL/GenBank/DDBJ whole genome shotgun (WGS) entry which is preliminary data.</text>
</comment>
<keyword evidence="2" id="KW-1185">Reference proteome</keyword>
<name>A0ACC3N6T5_9PEZI</name>
<accession>A0ACC3N6T5</accession>
<protein>
    <submittedName>
        <fullName evidence="1">Uncharacterized protein</fullName>
    </submittedName>
</protein>
<dbReference type="Proteomes" id="UP001281147">
    <property type="component" value="Unassembled WGS sequence"/>
</dbReference>